<evidence type="ECO:0000313" key="3">
    <source>
        <dbReference type="Proteomes" id="UP000216107"/>
    </source>
</evidence>
<accession>A0A272EXI9</accession>
<dbReference type="EMBL" id="MDUX01000111">
    <property type="protein sequence ID" value="KAF7597689.1"/>
    <property type="molecule type" value="Genomic_DNA"/>
</dbReference>
<gene>
    <name evidence="1" type="ORF">BGI27_17460</name>
    <name evidence="2" type="ORF">CGU29_02700</name>
</gene>
<dbReference type="Proteomes" id="UP000623509">
    <property type="component" value="Unassembled WGS sequence"/>
</dbReference>
<keyword evidence="4" id="KW-1185">Reference proteome</keyword>
<protein>
    <submittedName>
        <fullName evidence="1">DUF935 domain-containing protein</fullName>
    </submittedName>
</protein>
<organism evidence="2 3">
    <name type="scientific">Candidatus Dactylopiibacterium carminicum</name>
    <dbReference type="NCBI Taxonomy" id="857335"/>
    <lineage>
        <taxon>Bacteria</taxon>
        <taxon>Pseudomonadati</taxon>
        <taxon>Pseudomonadota</taxon>
        <taxon>Betaproteobacteria</taxon>
        <taxon>Rhodocyclales</taxon>
        <taxon>Rhodocyclaceae</taxon>
        <taxon>Candidatus Dactylopiibacterium</taxon>
    </lineage>
</organism>
<name>A0A272EXI9_9RHOO</name>
<sequence>MCSGNTNAWRGRLPLRLGKYPAGIGDKQRDQLLRAVRNIGNDGAGVVPSTMTIDFIQATKAGTVDDFLSAIAYWERKQSIAILGGTLTSQADGKTSTNALGEVHERELRKILLHDVAQIKPTMQGQLVRPLALINGMFPTDRIPQYTYLTEETPDQAKMVEVLDKGASMGMEIDVDYAHKIAQIPRAKKGAKLLTPGNANAAQTDDAGAALSRLAALARAGTESDVTGAYATQLAALCAPHEQALAQQIAAVVAEAGSFDDALAGIEALQADGAKWAEAVALGMAAAHLAGRADVGDGK</sequence>
<dbReference type="EMBL" id="NMRN01000004">
    <property type="protein sequence ID" value="PAS94825.1"/>
    <property type="molecule type" value="Genomic_DNA"/>
</dbReference>
<reference evidence="2 3" key="2">
    <citation type="submission" date="2017-07" db="EMBL/GenBank/DDBJ databases">
        <title>Candidatus Dactylopiibacterium carminicum, a nitrogen-fixing symbiont of the cochineal insect Dactylopius coccus and Dactylopius opuntiae (Hemiptera: Coccoidea: Dactylopiidae).</title>
        <authorList>
            <person name="Vera A."/>
        </authorList>
    </citation>
    <scope>NUCLEOTIDE SEQUENCE [LARGE SCALE GENOMIC DNA]</scope>
    <source>
        <strain evidence="2 3">NFDCM</strain>
    </source>
</reference>
<evidence type="ECO:0000313" key="4">
    <source>
        <dbReference type="Proteomes" id="UP000623509"/>
    </source>
</evidence>
<dbReference type="Proteomes" id="UP000216107">
    <property type="component" value="Unassembled WGS sequence"/>
</dbReference>
<dbReference type="InterPro" id="IPR009279">
    <property type="entry name" value="Portal_Mu"/>
</dbReference>
<proteinExistence type="predicted"/>
<evidence type="ECO:0000313" key="2">
    <source>
        <dbReference type="EMBL" id="PAS94825.1"/>
    </source>
</evidence>
<dbReference type="Pfam" id="PF06074">
    <property type="entry name" value="Portal_Mu"/>
    <property type="match status" value="1"/>
</dbReference>
<reference evidence="1 4" key="1">
    <citation type="submission" date="2016-08" db="EMBL/GenBank/DDBJ databases">
        <title>Candidatus Dactylopiibacterium carminicum genome sequence.</title>
        <authorList>
            <person name="Ramirez-Puebla S.T."/>
            <person name="Ormeno-Orrillo E."/>
            <person name="Vera-Ponce De Leon A."/>
            <person name="Luis L."/>
            <person name="Sanchez-Flores A."/>
            <person name="Monica R."/>
            <person name="Martinez-Romero E."/>
        </authorList>
    </citation>
    <scope>NUCLEOTIDE SEQUENCE [LARGE SCALE GENOMIC DNA]</scope>
    <source>
        <strain evidence="1">END1</strain>
    </source>
</reference>
<dbReference type="AlphaFoldDB" id="A0A272EXI9"/>
<dbReference type="OrthoDB" id="9802690at2"/>
<comment type="caution">
    <text evidence="2">The sequence shown here is derived from an EMBL/GenBank/DDBJ whole genome shotgun (WGS) entry which is preliminary data.</text>
</comment>
<evidence type="ECO:0000313" key="1">
    <source>
        <dbReference type="EMBL" id="KAF7597689.1"/>
    </source>
</evidence>